<gene>
    <name evidence="1" type="ORF">GCM10007874_08580</name>
</gene>
<evidence type="ECO:0000313" key="1">
    <source>
        <dbReference type="EMBL" id="GLS17843.1"/>
    </source>
</evidence>
<dbReference type="Proteomes" id="UP001156882">
    <property type="component" value="Unassembled WGS sequence"/>
</dbReference>
<protein>
    <submittedName>
        <fullName evidence="1">Uncharacterized protein</fullName>
    </submittedName>
</protein>
<sequence length="86" mass="9440">MAPDAGLDAEAAATHGQFVSVTGSHSAKRDDCANNPDTRHVFRFRIDPTTGKVLREPSNDPNGALMGYSHTQRLWPLMASFPAFRR</sequence>
<evidence type="ECO:0000313" key="2">
    <source>
        <dbReference type="Proteomes" id="UP001156882"/>
    </source>
</evidence>
<dbReference type="EMBL" id="BSPC01000006">
    <property type="protein sequence ID" value="GLS17843.1"/>
    <property type="molecule type" value="Genomic_DNA"/>
</dbReference>
<reference evidence="2" key="1">
    <citation type="journal article" date="2019" name="Int. J. Syst. Evol. Microbiol.">
        <title>The Global Catalogue of Microorganisms (GCM) 10K type strain sequencing project: providing services to taxonomists for standard genome sequencing and annotation.</title>
        <authorList>
            <consortium name="The Broad Institute Genomics Platform"/>
            <consortium name="The Broad Institute Genome Sequencing Center for Infectious Disease"/>
            <person name="Wu L."/>
            <person name="Ma J."/>
        </authorList>
    </citation>
    <scope>NUCLEOTIDE SEQUENCE [LARGE SCALE GENOMIC DNA]</scope>
    <source>
        <strain evidence="2">NBRC 101365</strain>
    </source>
</reference>
<accession>A0ABQ6CDV6</accession>
<keyword evidence="2" id="KW-1185">Reference proteome</keyword>
<organism evidence="1 2">
    <name type="scientific">Labrys miyagiensis</name>
    <dbReference type="NCBI Taxonomy" id="346912"/>
    <lineage>
        <taxon>Bacteria</taxon>
        <taxon>Pseudomonadati</taxon>
        <taxon>Pseudomonadota</taxon>
        <taxon>Alphaproteobacteria</taxon>
        <taxon>Hyphomicrobiales</taxon>
        <taxon>Xanthobacteraceae</taxon>
        <taxon>Labrys</taxon>
    </lineage>
</organism>
<comment type="caution">
    <text evidence="1">The sequence shown here is derived from an EMBL/GenBank/DDBJ whole genome shotgun (WGS) entry which is preliminary data.</text>
</comment>
<name>A0ABQ6CDV6_9HYPH</name>
<proteinExistence type="predicted"/>